<keyword evidence="3 7" id="KW-0547">Nucleotide-binding</keyword>
<dbReference type="InterPro" id="IPR036832">
    <property type="entry name" value="PPK_N_dom_sf"/>
</dbReference>
<comment type="function">
    <text evidence="7 8">Catalyzes the reversible transfer of the terminal phosphate of ATP to form a long-chain polyphosphate (polyP).</text>
</comment>
<dbReference type="RefSeq" id="WP_110172254.1">
    <property type="nucleotide sequence ID" value="NZ_CP015136.1"/>
</dbReference>
<protein>
    <recommendedName>
        <fullName evidence="7 8">Polyphosphate kinase</fullName>
        <ecNumber evidence="7 8">2.7.4.1</ecNumber>
    </recommendedName>
    <alternativeName>
        <fullName evidence="7">ATP-polyphosphate phosphotransferase</fullName>
    </alternativeName>
    <alternativeName>
        <fullName evidence="7">Polyphosphoric acid kinase</fullName>
    </alternativeName>
</protein>
<dbReference type="PIRSF" id="PIRSF015589">
    <property type="entry name" value="PP_kinase"/>
    <property type="match status" value="1"/>
</dbReference>
<evidence type="ECO:0000256" key="4">
    <source>
        <dbReference type="ARBA" id="ARBA00022777"/>
    </source>
</evidence>
<dbReference type="Pfam" id="PF17941">
    <property type="entry name" value="PP_kinase_C_1"/>
    <property type="match status" value="1"/>
</dbReference>
<evidence type="ECO:0000256" key="3">
    <source>
        <dbReference type="ARBA" id="ARBA00022741"/>
    </source>
</evidence>
<dbReference type="HAMAP" id="MF_00347">
    <property type="entry name" value="Polyphosphate_kinase"/>
    <property type="match status" value="1"/>
</dbReference>
<keyword evidence="7" id="KW-0479">Metal-binding</keyword>
<dbReference type="Pfam" id="PF13089">
    <property type="entry name" value="PP_kinase_N"/>
    <property type="match status" value="1"/>
</dbReference>
<dbReference type="GO" id="GO:0046872">
    <property type="term" value="F:metal ion binding"/>
    <property type="evidence" value="ECO:0007669"/>
    <property type="project" value="UniProtKB-KW"/>
</dbReference>
<dbReference type="CDD" id="cd09165">
    <property type="entry name" value="PLDc_PaPPK1_C1_like"/>
    <property type="match status" value="1"/>
</dbReference>
<keyword evidence="5 7" id="KW-0067">ATP-binding</keyword>
<dbReference type="SUPFAM" id="SSF140356">
    <property type="entry name" value="PPK N-terminal domain-like"/>
    <property type="match status" value="1"/>
</dbReference>
<dbReference type="NCBIfam" id="NF003921">
    <property type="entry name" value="PRK05443.2-2"/>
    <property type="match status" value="1"/>
</dbReference>
<keyword evidence="6 7" id="KW-0460">Magnesium</keyword>
<comment type="PTM">
    <text evidence="7 8">An intermediate of this reaction is the autophosphorylated ppk in which a phosphate is covalently linked to a histidine residue through a N-P bond.</text>
</comment>
<proteinExistence type="inferred from homology"/>
<dbReference type="PANTHER" id="PTHR30218">
    <property type="entry name" value="POLYPHOSPHATE KINASE"/>
    <property type="match status" value="1"/>
</dbReference>
<feature type="domain" description="PLD phosphodiesterase" evidence="9">
    <location>
        <begin position="618"/>
        <end position="648"/>
    </location>
</feature>
<feature type="binding site" evidence="7">
    <location>
        <position position="595"/>
    </location>
    <ligand>
        <name>ATP</name>
        <dbReference type="ChEBI" id="CHEBI:30616"/>
    </ligand>
</feature>
<dbReference type="Gene3D" id="3.30.870.10">
    <property type="entry name" value="Endonuclease Chain A"/>
    <property type="match status" value="2"/>
</dbReference>
<dbReference type="Pfam" id="PF02503">
    <property type="entry name" value="PP_kinase"/>
    <property type="match status" value="1"/>
</dbReference>
<dbReference type="InterPro" id="IPR041108">
    <property type="entry name" value="PP_kinase_C_1"/>
</dbReference>
<sequence length="722" mass="81655">MNATTATKERAVRGRGAKRRIRLPATRTDWSQCDPANLEHPGLYINRELSWLEFNQRVLNQALDPGHPLLERVKFLAIVATNLDEFFMVRVATLLKKYRAGIEDVSPDGLNTEQQLAATRARSSEMMGALQRCWREQLRPALASEGVHILDPEEYTPQIAAHLAHYFRAEILPVLTPLAFDPGHPFPYISNLSRNFAVVVRHSGRTKFARVKIPATLDRFVTIPADMSPHAGLTFAFLEDIVRANLHHLFPGTDLQSAHLFRIIRDTDMVIQEDEADDLLESVDRSLKQLRYGALCLLEVEEAMPRRVLNILVENFEIDEDVVLRTSERMDWDDWHQLTRLHLPHLKDAPFSPRTIWSGYTEIFDDLREEDVLVHHPFDSFSSVEAFLRAAIEDPQVIAIKMTLYRIGANSPVVDMLVTAAEQGKQVAVLVELKARFDERNNIAWATRMESAGIHVVYGIVSLKTHGKLCLIIRKEPDGIRRYAHVATGNYNRATAQVYTDIGLFTSDSAIVDDISEVFNYLTGYSSRRTYDQLLVAPVSLRSQMKALIDRECEHHRAGRPARLIFKLNAIADPGMIRNLYRASQCGIPVDLIVRGVCCLRPGIPGISDTITVRSIVGRFLEHSRIYSFENGGDPEVYIGSADLMERNLDRRVEVLCPVHQPDLRAHLRDVVLETLLVDTDRARVLRTDGSYVQVNGEPGSEPINAQKRLLDVYSMLSSSSL</sequence>
<dbReference type="STRING" id="1855912.LuPra_03877"/>
<feature type="binding site" evidence="7">
    <location>
        <position position="499"/>
    </location>
    <ligand>
        <name>ATP</name>
        <dbReference type="ChEBI" id="CHEBI:30616"/>
    </ligand>
</feature>
<evidence type="ECO:0000313" key="11">
    <source>
        <dbReference type="Proteomes" id="UP000076079"/>
    </source>
</evidence>
<dbReference type="InterPro" id="IPR024953">
    <property type="entry name" value="PP_kinase_middle"/>
</dbReference>
<feature type="binding site" evidence="7">
    <location>
        <position position="436"/>
    </location>
    <ligand>
        <name>Mg(2+)</name>
        <dbReference type="ChEBI" id="CHEBI:18420"/>
    </ligand>
</feature>
<dbReference type="GO" id="GO:0006799">
    <property type="term" value="P:polyphosphate biosynthetic process"/>
    <property type="evidence" value="ECO:0007669"/>
    <property type="project" value="UniProtKB-UniRule"/>
</dbReference>
<dbReference type="EC" id="2.7.4.1" evidence="7 8"/>
<evidence type="ECO:0000313" key="10">
    <source>
        <dbReference type="EMBL" id="AMY10639.1"/>
    </source>
</evidence>
<evidence type="ECO:0000256" key="6">
    <source>
        <dbReference type="ARBA" id="ARBA00022842"/>
    </source>
</evidence>
<dbReference type="Pfam" id="PF13090">
    <property type="entry name" value="PP_kinase_C"/>
    <property type="match status" value="1"/>
</dbReference>
<evidence type="ECO:0000259" key="9">
    <source>
        <dbReference type="PROSITE" id="PS50035"/>
    </source>
</evidence>
<dbReference type="InterPro" id="IPR025200">
    <property type="entry name" value="PPK_C_dom2"/>
</dbReference>
<comment type="similarity">
    <text evidence="7 8">Belongs to the polyphosphate kinase 1 (PPK1) family.</text>
</comment>
<dbReference type="NCBIfam" id="NF003918">
    <property type="entry name" value="PRK05443.1-2"/>
    <property type="match status" value="1"/>
</dbReference>
<dbReference type="OrthoDB" id="9761456at2"/>
<feature type="active site" description="Phosphohistidine intermediate" evidence="7">
    <location>
        <position position="466"/>
    </location>
</feature>
<reference evidence="11" key="2">
    <citation type="submission" date="2016-04" db="EMBL/GenBank/DDBJ databases">
        <title>First Complete Genome Sequence of a Subdivision 6 Acidobacterium.</title>
        <authorList>
            <person name="Huang S."/>
            <person name="Vieira S."/>
            <person name="Bunk B."/>
            <person name="Riedel T."/>
            <person name="Sproeer C."/>
            <person name="Overmann J."/>
        </authorList>
    </citation>
    <scope>NUCLEOTIDE SEQUENCE [LARGE SCALE GENOMIC DNA]</scope>
    <source>
        <strain evidence="11">DSM 100886 HEG_-6_39</strain>
    </source>
</reference>
<reference evidence="10 11" key="1">
    <citation type="journal article" date="2016" name="Genome Announc.">
        <title>First Complete Genome Sequence of a Subdivision 6 Acidobacterium Strain.</title>
        <authorList>
            <person name="Huang S."/>
            <person name="Vieira S."/>
            <person name="Bunk B."/>
            <person name="Riedel T."/>
            <person name="Sproer C."/>
            <person name="Overmann J."/>
        </authorList>
    </citation>
    <scope>NUCLEOTIDE SEQUENCE [LARGE SCALE GENOMIC DNA]</scope>
    <source>
        <strain evidence="11">DSM 100886 HEG_-6_39</strain>
    </source>
</reference>
<dbReference type="NCBIfam" id="NF003917">
    <property type="entry name" value="PRK05443.1-1"/>
    <property type="match status" value="1"/>
</dbReference>
<keyword evidence="11" id="KW-1185">Reference proteome</keyword>
<gene>
    <name evidence="10" type="primary">ppk_3</name>
    <name evidence="7" type="synonym">ppk</name>
    <name evidence="10" type="ORF">LuPra_03877</name>
</gene>
<dbReference type="SUPFAM" id="SSF143724">
    <property type="entry name" value="PHP14-like"/>
    <property type="match status" value="1"/>
</dbReference>
<comment type="cofactor">
    <cofactor evidence="7">
        <name>Mg(2+)</name>
        <dbReference type="ChEBI" id="CHEBI:18420"/>
    </cofactor>
</comment>
<dbReference type="AlphaFoldDB" id="A0A143PS29"/>
<feature type="binding site" evidence="7">
    <location>
        <position position="82"/>
    </location>
    <ligand>
        <name>ATP</name>
        <dbReference type="ChEBI" id="CHEBI:30616"/>
    </ligand>
</feature>
<comment type="catalytic activity">
    <reaction evidence="7 8">
        <text>[phosphate](n) + ATP = [phosphate](n+1) + ADP</text>
        <dbReference type="Rhea" id="RHEA:19573"/>
        <dbReference type="Rhea" id="RHEA-COMP:9859"/>
        <dbReference type="Rhea" id="RHEA-COMP:14280"/>
        <dbReference type="ChEBI" id="CHEBI:16838"/>
        <dbReference type="ChEBI" id="CHEBI:30616"/>
        <dbReference type="ChEBI" id="CHEBI:456216"/>
        <dbReference type="EC" id="2.7.4.1"/>
    </reaction>
</comment>
<dbReference type="EMBL" id="CP015136">
    <property type="protein sequence ID" value="AMY10639.1"/>
    <property type="molecule type" value="Genomic_DNA"/>
</dbReference>
<dbReference type="PROSITE" id="PS50035">
    <property type="entry name" value="PLD"/>
    <property type="match status" value="1"/>
</dbReference>
<dbReference type="InterPro" id="IPR025198">
    <property type="entry name" value="PPK_N_dom"/>
</dbReference>
<dbReference type="KEGG" id="abac:LuPra_03877"/>
<accession>A0A143PS29</accession>
<dbReference type="GO" id="GO:0009358">
    <property type="term" value="C:polyphosphate kinase complex"/>
    <property type="evidence" value="ECO:0007669"/>
    <property type="project" value="InterPro"/>
</dbReference>
<dbReference type="Gene3D" id="1.20.58.310">
    <property type="entry name" value="Polyphosphate kinase N-terminal domain"/>
    <property type="match status" value="1"/>
</dbReference>
<dbReference type="NCBIfam" id="TIGR03705">
    <property type="entry name" value="poly_P_kin"/>
    <property type="match status" value="1"/>
</dbReference>
<dbReference type="PATRIC" id="fig|1813736.3.peg.4083"/>
<dbReference type="InterPro" id="IPR036830">
    <property type="entry name" value="PP_kinase_middle_dom_sf"/>
</dbReference>
<dbReference type="PANTHER" id="PTHR30218:SF0">
    <property type="entry name" value="POLYPHOSPHATE KINASE"/>
    <property type="match status" value="1"/>
</dbReference>
<dbReference type="Gene3D" id="3.30.1840.10">
    <property type="entry name" value="Polyphosphate kinase middle domain"/>
    <property type="match status" value="1"/>
</dbReference>
<evidence type="ECO:0000256" key="5">
    <source>
        <dbReference type="ARBA" id="ARBA00022840"/>
    </source>
</evidence>
<dbReference type="InterPro" id="IPR003414">
    <property type="entry name" value="PP_kinase"/>
</dbReference>
<keyword evidence="2 7" id="KW-0808">Transferase</keyword>
<feature type="binding site" evidence="7">
    <location>
        <position position="623"/>
    </location>
    <ligand>
        <name>ATP</name>
        <dbReference type="ChEBI" id="CHEBI:30616"/>
    </ligand>
</feature>
<dbReference type="Proteomes" id="UP000076079">
    <property type="component" value="Chromosome"/>
</dbReference>
<dbReference type="SUPFAM" id="SSF56024">
    <property type="entry name" value="Phospholipase D/nuclease"/>
    <property type="match status" value="2"/>
</dbReference>
<evidence type="ECO:0000256" key="1">
    <source>
        <dbReference type="ARBA" id="ARBA00022553"/>
    </source>
</evidence>
<feature type="binding site" evidence="7">
    <location>
        <position position="406"/>
    </location>
    <ligand>
        <name>Mg(2+)</name>
        <dbReference type="ChEBI" id="CHEBI:18420"/>
    </ligand>
</feature>
<keyword evidence="4 7" id="KW-0418">Kinase</keyword>
<organism evidence="10 11">
    <name type="scientific">Luteitalea pratensis</name>
    <dbReference type="NCBI Taxonomy" id="1855912"/>
    <lineage>
        <taxon>Bacteria</taxon>
        <taxon>Pseudomonadati</taxon>
        <taxon>Acidobacteriota</taxon>
        <taxon>Vicinamibacteria</taxon>
        <taxon>Vicinamibacterales</taxon>
        <taxon>Vicinamibacteraceae</taxon>
        <taxon>Luteitalea</taxon>
    </lineage>
</organism>
<dbReference type="InterPro" id="IPR001736">
    <property type="entry name" value="PLipase_D/transphosphatidylase"/>
</dbReference>
<name>A0A143PS29_LUTPR</name>
<evidence type="ECO:0000256" key="2">
    <source>
        <dbReference type="ARBA" id="ARBA00022679"/>
    </source>
</evidence>
<dbReference type="GO" id="GO:0008976">
    <property type="term" value="F:polyphosphate kinase activity"/>
    <property type="evidence" value="ECO:0007669"/>
    <property type="project" value="UniProtKB-UniRule"/>
</dbReference>
<dbReference type="GO" id="GO:0005524">
    <property type="term" value="F:ATP binding"/>
    <property type="evidence" value="ECO:0007669"/>
    <property type="project" value="UniProtKB-KW"/>
</dbReference>
<keyword evidence="1 7" id="KW-0597">Phosphoprotein</keyword>
<dbReference type="CDD" id="cd09168">
    <property type="entry name" value="PLDc_PaPPK1_C2_like"/>
    <property type="match status" value="1"/>
</dbReference>
<evidence type="ECO:0000256" key="7">
    <source>
        <dbReference type="HAMAP-Rule" id="MF_00347"/>
    </source>
</evidence>
<evidence type="ECO:0000256" key="8">
    <source>
        <dbReference type="RuleBase" id="RU003800"/>
    </source>
</evidence>